<gene>
    <name evidence="3" type="ORF">ACFQFD_16995</name>
</gene>
<evidence type="ECO:0000313" key="4">
    <source>
        <dbReference type="Proteomes" id="UP001596443"/>
    </source>
</evidence>
<feature type="domain" description="DUF7123" evidence="2">
    <location>
        <begin position="23"/>
        <end position="94"/>
    </location>
</feature>
<dbReference type="EMBL" id="JBHSWX010000012">
    <property type="protein sequence ID" value="MFC6787637.1"/>
    <property type="molecule type" value="Genomic_DNA"/>
</dbReference>
<protein>
    <recommendedName>
        <fullName evidence="2">DUF7123 domain-containing protein</fullName>
    </recommendedName>
</protein>
<dbReference type="GeneID" id="81210769"/>
<accession>A0ABD5TDX0</accession>
<dbReference type="InterPro" id="IPR055547">
    <property type="entry name" value="DUF7123"/>
</dbReference>
<dbReference type="Proteomes" id="UP001596443">
    <property type="component" value="Unassembled WGS sequence"/>
</dbReference>
<dbReference type="Pfam" id="PF23438">
    <property type="entry name" value="DUF7123"/>
    <property type="match status" value="1"/>
</dbReference>
<evidence type="ECO:0000259" key="2">
    <source>
        <dbReference type="Pfam" id="PF23438"/>
    </source>
</evidence>
<sequence>MSATSTVESAETGDAAATTGAAGGDLSDKQHQILAYLREHAAEQTYFKSRLIAEELGLSAKEVGANMSAVVDAAADIDVEKWGYSSGTTWMVTQ</sequence>
<reference evidence="3 4" key="1">
    <citation type="journal article" date="2019" name="Int. J. Syst. Evol. Microbiol.">
        <title>The Global Catalogue of Microorganisms (GCM) 10K type strain sequencing project: providing services to taxonomists for standard genome sequencing and annotation.</title>
        <authorList>
            <consortium name="The Broad Institute Genomics Platform"/>
            <consortium name="The Broad Institute Genome Sequencing Center for Infectious Disease"/>
            <person name="Wu L."/>
            <person name="Ma J."/>
        </authorList>
    </citation>
    <scope>NUCLEOTIDE SEQUENCE [LARGE SCALE GENOMIC DNA]</scope>
    <source>
        <strain evidence="3 4">SYNS20</strain>
    </source>
</reference>
<evidence type="ECO:0000313" key="3">
    <source>
        <dbReference type="EMBL" id="MFC6787637.1"/>
    </source>
</evidence>
<dbReference type="AlphaFoldDB" id="A0ABD5TDX0"/>
<proteinExistence type="predicted"/>
<comment type="caution">
    <text evidence="3">The sequence shown here is derived from an EMBL/GenBank/DDBJ whole genome shotgun (WGS) entry which is preliminary data.</text>
</comment>
<organism evidence="3 4">
    <name type="scientific">Halobaculum halobium</name>
    <dbReference type="NCBI Taxonomy" id="3032281"/>
    <lineage>
        <taxon>Archaea</taxon>
        <taxon>Methanobacteriati</taxon>
        <taxon>Methanobacteriota</taxon>
        <taxon>Stenosarchaea group</taxon>
        <taxon>Halobacteria</taxon>
        <taxon>Halobacteriales</taxon>
        <taxon>Haloferacaceae</taxon>
        <taxon>Halobaculum</taxon>
    </lineage>
</organism>
<feature type="region of interest" description="Disordered" evidence="1">
    <location>
        <begin position="1"/>
        <end position="25"/>
    </location>
</feature>
<name>A0ABD5TDX0_9EURY</name>
<evidence type="ECO:0000256" key="1">
    <source>
        <dbReference type="SAM" id="MobiDB-lite"/>
    </source>
</evidence>
<keyword evidence="4" id="KW-1185">Reference proteome</keyword>
<dbReference type="RefSeq" id="WP_284061783.1">
    <property type="nucleotide sequence ID" value="NZ_CP126158.1"/>
</dbReference>